<dbReference type="Ensembl" id="ENSSFOT00015015830.2">
    <property type="protein sequence ID" value="ENSSFOP00015015648.2"/>
    <property type="gene ID" value="ENSSFOG00015010095.2"/>
</dbReference>
<dbReference type="Proteomes" id="UP000694397">
    <property type="component" value="Chromosome 2"/>
</dbReference>
<proteinExistence type="predicted"/>
<protein>
    <submittedName>
        <fullName evidence="1">Uncharacterized protein</fullName>
    </submittedName>
</protein>
<organism evidence="1 2">
    <name type="scientific">Scleropages formosus</name>
    <name type="common">Asian bonytongue</name>
    <name type="synonym">Osteoglossum formosum</name>
    <dbReference type="NCBI Taxonomy" id="113540"/>
    <lineage>
        <taxon>Eukaryota</taxon>
        <taxon>Metazoa</taxon>
        <taxon>Chordata</taxon>
        <taxon>Craniata</taxon>
        <taxon>Vertebrata</taxon>
        <taxon>Euteleostomi</taxon>
        <taxon>Actinopterygii</taxon>
        <taxon>Neopterygii</taxon>
        <taxon>Teleostei</taxon>
        <taxon>Osteoglossocephala</taxon>
        <taxon>Osteoglossomorpha</taxon>
        <taxon>Osteoglossiformes</taxon>
        <taxon>Osteoglossidae</taxon>
        <taxon>Scleropages</taxon>
    </lineage>
</organism>
<reference evidence="1" key="3">
    <citation type="submission" date="2025-09" db="UniProtKB">
        <authorList>
            <consortium name="Ensembl"/>
        </authorList>
    </citation>
    <scope>IDENTIFICATION</scope>
</reference>
<evidence type="ECO:0000313" key="1">
    <source>
        <dbReference type="Ensembl" id="ENSSFOP00015015648.2"/>
    </source>
</evidence>
<reference evidence="1 2" key="1">
    <citation type="submission" date="2019-04" db="EMBL/GenBank/DDBJ databases">
        <authorList>
            <consortium name="Wellcome Sanger Institute Data Sharing"/>
        </authorList>
    </citation>
    <scope>NUCLEOTIDE SEQUENCE [LARGE SCALE GENOMIC DNA]</scope>
</reference>
<keyword evidence="2" id="KW-1185">Reference proteome</keyword>
<accession>A0A8C9RL31</accession>
<name>A0A8C9RL31_SCLFO</name>
<reference evidence="1" key="2">
    <citation type="submission" date="2025-08" db="UniProtKB">
        <authorList>
            <consortium name="Ensembl"/>
        </authorList>
    </citation>
    <scope>IDENTIFICATION</scope>
</reference>
<evidence type="ECO:0000313" key="2">
    <source>
        <dbReference type="Proteomes" id="UP000694397"/>
    </source>
</evidence>
<dbReference type="AlphaFoldDB" id="A0A8C9RL31"/>
<sequence length="77" mass="8768">MSSANHSHGLNMGRQDNNWSNVLHFALGVSAHCPRKRPPSQKQITCQIWNQTKEVEKVSLLLLAQRSFAFPTSFNFE</sequence>